<evidence type="ECO:0000313" key="1">
    <source>
        <dbReference type="EMBL" id="MFC6398002.1"/>
    </source>
</evidence>
<evidence type="ECO:0000313" key="2">
    <source>
        <dbReference type="Proteomes" id="UP001596266"/>
    </source>
</evidence>
<proteinExistence type="predicted"/>
<dbReference type="EMBL" id="JBHSUA010000025">
    <property type="protein sequence ID" value="MFC6398002.1"/>
    <property type="molecule type" value="Genomic_DNA"/>
</dbReference>
<organism evidence="1 2">
    <name type="scientific">Luteococcus sanguinis</name>
    <dbReference type="NCBI Taxonomy" id="174038"/>
    <lineage>
        <taxon>Bacteria</taxon>
        <taxon>Bacillati</taxon>
        <taxon>Actinomycetota</taxon>
        <taxon>Actinomycetes</taxon>
        <taxon>Propionibacteriales</taxon>
        <taxon>Propionibacteriaceae</taxon>
        <taxon>Luteococcus</taxon>
    </lineage>
</organism>
<gene>
    <name evidence="1" type="ORF">ACFP57_13555</name>
</gene>
<keyword evidence="2" id="KW-1185">Reference proteome</keyword>
<name>A0ABW1X3Z8_9ACTN</name>
<comment type="caution">
    <text evidence="1">The sequence shown here is derived from an EMBL/GenBank/DDBJ whole genome shotgun (WGS) entry which is preliminary data.</text>
</comment>
<dbReference type="RefSeq" id="WP_343886826.1">
    <property type="nucleotide sequence ID" value="NZ_BAAAKI010000024.1"/>
</dbReference>
<protein>
    <submittedName>
        <fullName evidence="1">Uncharacterized protein</fullName>
    </submittedName>
</protein>
<dbReference type="Proteomes" id="UP001596266">
    <property type="component" value="Unassembled WGS sequence"/>
</dbReference>
<accession>A0ABW1X3Z8</accession>
<sequence>MVHHAKPEFKPRLPLRQVDSLKALAITTSGWFRPGEPLEIWIGHHIVDTVDHILQMSTKPDSLGRYGLGWRQADATAFVEDIMLHRMRLTGGTHVGDPSAEAAPPLDHEDGKVFGICREVTRRDPTITCYCVTNDHKTFIVHARKGALGSHTKVLTPSQFVALVRAARMPSTLRGLAFPTSQK</sequence>
<reference evidence="2" key="1">
    <citation type="journal article" date="2019" name="Int. J. Syst. Evol. Microbiol.">
        <title>The Global Catalogue of Microorganisms (GCM) 10K type strain sequencing project: providing services to taxonomists for standard genome sequencing and annotation.</title>
        <authorList>
            <consortium name="The Broad Institute Genomics Platform"/>
            <consortium name="The Broad Institute Genome Sequencing Center for Infectious Disease"/>
            <person name="Wu L."/>
            <person name="Ma J."/>
        </authorList>
    </citation>
    <scope>NUCLEOTIDE SEQUENCE [LARGE SCALE GENOMIC DNA]</scope>
    <source>
        <strain evidence="2">CGMCC 1.15277</strain>
    </source>
</reference>